<protein>
    <submittedName>
        <fullName evidence="1">Uncharacterized protein</fullName>
    </submittedName>
</protein>
<gene>
    <name evidence="1" type="ORF">ISN74_12105</name>
</gene>
<dbReference type="EMBL" id="CP064030">
    <property type="protein sequence ID" value="QRN52232.1"/>
    <property type="molecule type" value="Genomic_DNA"/>
</dbReference>
<organism evidence="1 2">
    <name type="scientific">Dyella caseinilytica</name>
    <dbReference type="NCBI Taxonomy" id="1849581"/>
    <lineage>
        <taxon>Bacteria</taxon>
        <taxon>Pseudomonadati</taxon>
        <taxon>Pseudomonadota</taxon>
        <taxon>Gammaproteobacteria</taxon>
        <taxon>Lysobacterales</taxon>
        <taxon>Rhodanobacteraceae</taxon>
        <taxon>Dyella</taxon>
    </lineage>
</organism>
<sequence>MQLILPAPLEDTAEAISRDDMTMYESLLAEGVLTRTTAINRDNIQPVAELHIGLIQYLGGAYHLRDAERFRKAVSMHLSLAEWLVERFEPEPRHLLVDLCLSVINGSSQTRRSLARAILTAPGGVDIHDEAGLLATILAATSDLDRGRAVLEIARLRNACVARTFPRLRTRALIAFAIGAREINAGTTTRFASWLLRMDSSRLASIVKELTRAQRGESTAITAASFIDLPAAALASLAASRLRRRDGDTFPKTFFSDYRWIAEAGWA</sequence>
<keyword evidence="2" id="KW-1185">Reference proteome</keyword>
<proteinExistence type="predicted"/>
<dbReference type="RefSeq" id="WP_188800975.1">
    <property type="nucleotide sequence ID" value="NZ_BMIZ01000003.1"/>
</dbReference>
<evidence type="ECO:0000313" key="1">
    <source>
        <dbReference type="EMBL" id="QRN52232.1"/>
    </source>
</evidence>
<evidence type="ECO:0000313" key="2">
    <source>
        <dbReference type="Proteomes" id="UP000663181"/>
    </source>
</evidence>
<dbReference type="Proteomes" id="UP000663181">
    <property type="component" value="Chromosome"/>
</dbReference>
<accession>A0ABX7GPC0</accession>
<reference evidence="1 2" key="1">
    <citation type="submission" date="2020-10" db="EMBL/GenBank/DDBJ databases">
        <title>Phylogeny of dyella-like bacteria.</title>
        <authorList>
            <person name="Fu J."/>
        </authorList>
    </citation>
    <scope>NUCLEOTIDE SEQUENCE [LARGE SCALE GENOMIC DNA]</scope>
    <source>
        <strain evidence="1 2">DHOB09</strain>
    </source>
</reference>
<name>A0ABX7GPC0_9GAMM</name>